<keyword evidence="6" id="KW-0812">Transmembrane</keyword>
<keyword evidence="1" id="KW-0723">Serine/threonine-protein kinase</keyword>
<reference evidence="8 9" key="1">
    <citation type="journal article" date="2006" name="Science">
        <title>Phytophthora genome sequences uncover evolutionary origins and mechanisms of pathogenesis.</title>
        <authorList>
            <person name="Tyler B.M."/>
            <person name="Tripathy S."/>
            <person name="Zhang X."/>
            <person name="Dehal P."/>
            <person name="Jiang R.H."/>
            <person name="Aerts A."/>
            <person name="Arredondo F.D."/>
            <person name="Baxter L."/>
            <person name="Bensasson D."/>
            <person name="Beynon J.L."/>
            <person name="Chapman J."/>
            <person name="Damasceno C.M."/>
            <person name="Dorrance A.E."/>
            <person name="Dou D."/>
            <person name="Dickerman A.W."/>
            <person name="Dubchak I.L."/>
            <person name="Garbelotto M."/>
            <person name="Gijzen M."/>
            <person name="Gordon S.G."/>
            <person name="Govers F."/>
            <person name="Grunwald N.J."/>
            <person name="Huang W."/>
            <person name="Ivors K.L."/>
            <person name="Jones R.W."/>
            <person name="Kamoun S."/>
            <person name="Krampis K."/>
            <person name="Lamour K.H."/>
            <person name="Lee M.K."/>
            <person name="McDonald W.H."/>
            <person name="Medina M."/>
            <person name="Meijer H.J."/>
            <person name="Nordberg E.K."/>
            <person name="Maclean D.J."/>
            <person name="Ospina-Giraldo M.D."/>
            <person name="Morris P.F."/>
            <person name="Phuntumart V."/>
            <person name="Putnam N.H."/>
            <person name="Rash S."/>
            <person name="Rose J.K."/>
            <person name="Sakihama Y."/>
            <person name="Salamov A.A."/>
            <person name="Savidor A."/>
            <person name="Scheuring C.F."/>
            <person name="Smith B.M."/>
            <person name="Sobral B.W."/>
            <person name="Terry A."/>
            <person name="Torto-Alalibo T.A."/>
            <person name="Win J."/>
            <person name="Xu Z."/>
            <person name="Zhang H."/>
            <person name="Grigoriev I.V."/>
            <person name="Rokhsar D.S."/>
            <person name="Boore J.L."/>
        </authorList>
    </citation>
    <scope>NUCLEOTIDE SEQUENCE [LARGE SCALE GENOMIC DNA]</scope>
    <source>
        <strain evidence="8 9">P6497</strain>
    </source>
</reference>
<dbReference type="GO" id="GO:0004674">
    <property type="term" value="F:protein serine/threonine kinase activity"/>
    <property type="evidence" value="ECO:0007669"/>
    <property type="project" value="UniProtKB-KW"/>
</dbReference>
<evidence type="ECO:0000256" key="3">
    <source>
        <dbReference type="ARBA" id="ARBA00022741"/>
    </source>
</evidence>
<keyword evidence="9" id="KW-1185">Reference proteome</keyword>
<dbReference type="GO" id="GO:0005524">
    <property type="term" value="F:ATP binding"/>
    <property type="evidence" value="ECO:0007669"/>
    <property type="project" value="UniProtKB-KW"/>
</dbReference>
<evidence type="ECO:0000256" key="1">
    <source>
        <dbReference type="ARBA" id="ARBA00022527"/>
    </source>
</evidence>
<keyword evidence="2" id="KW-0808">Transferase</keyword>
<proteinExistence type="predicted"/>
<dbReference type="Proteomes" id="UP000002640">
    <property type="component" value="Unassembled WGS sequence"/>
</dbReference>
<keyword evidence="6" id="KW-0472">Membrane</keyword>
<evidence type="ECO:0000256" key="5">
    <source>
        <dbReference type="ARBA" id="ARBA00022840"/>
    </source>
</evidence>
<keyword evidence="3" id="KW-0547">Nucleotide-binding</keyword>
<dbReference type="PANTHER" id="PTHR24345">
    <property type="entry name" value="SERINE/THREONINE-PROTEIN KINASE PLK"/>
    <property type="match status" value="1"/>
</dbReference>
<evidence type="ECO:0000256" key="4">
    <source>
        <dbReference type="ARBA" id="ARBA00022777"/>
    </source>
</evidence>
<dbReference type="AlphaFoldDB" id="G4ZDP3"/>
<dbReference type="FunFam" id="1.10.510.10:FF:000753">
    <property type="entry name" value="CAMK/CAMKL protein kinase"/>
    <property type="match status" value="1"/>
</dbReference>
<dbReference type="InParanoid" id="G4ZDP3"/>
<gene>
    <name evidence="8" type="ORF">PHYSODRAFT_501448</name>
</gene>
<dbReference type="GeneID" id="20657974"/>
<dbReference type="PROSITE" id="PS50011">
    <property type="entry name" value="PROTEIN_KINASE_DOM"/>
    <property type="match status" value="1"/>
</dbReference>
<evidence type="ECO:0000313" key="9">
    <source>
        <dbReference type="Proteomes" id="UP000002640"/>
    </source>
</evidence>
<dbReference type="EMBL" id="JH159154">
    <property type="protein sequence ID" value="EGZ18382.1"/>
    <property type="molecule type" value="Genomic_DNA"/>
</dbReference>
<dbReference type="InterPro" id="IPR000719">
    <property type="entry name" value="Prot_kinase_dom"/>
</dbReference>
<organism evidence="8 9">
    <name type="scientific">Phytophthora sojae (strain P6497)</name>
    <name type="common">Soybean stem and root rot agent</name>
    <name type="synonym">Phytophthora megasperma f. sp. glycines</name>
    <dbReference type="NCBI Taxonomy" id="1094619"/>
    <lineage>
        <taxon>Eukaryota</taxon>
        <taxon>Sar</taxon>
        <taxon>Stramenopiles</taxon>
        <taxon>Oomycota</taxon>
        <taxon>Peronosporomycetes</taxon>
        <taxon>Peronosporales</taxon>
        <taxon>Peronosporaceae</taxon>
        <taxon>Phytophthora</taxon>
    </lineage>
</organism>
<evidence type="ECO:0000256" key="2">
    <source>
        <dbReference type="ARBA" id="ARBA00022679"/>
    </source>
</evidence>
<dbReference type="STRING" id="1094619.G4ZDP3"/>
<keyword evidence="4" id="KW-0418">Kinase</keyword>
<evidence type="ECO:0000259" key="7">
    <source>
        <dbReference type="PROSITE" id="PS50011"/>
    </source>
</evidence>
<protein>
    <recommendedName>
        <fullName evidence="7">Protein kinase domain-containing protein</fullName>
    </recommendedName>
</protein>
<dbReference type="PANTHER" id="PTHR24345:SF91">
    <property type="entry name" value="SERINE_THREONINE-PROTEIN KINASE PLK4"/>
    <property type="match status" value="1"/>
</dbReference>
<dbReference type="Gene3D" id="1.10.510.10">
    <property type="entry name" value="Transferase(Phosphotransferase) domain 1"/>
    <property type="match status" value="1"/>
</dbReference>
<dbReference type="Pfam" id="PF00069">
    <property type="entry name" value="Pkinase"/>
    <property type="match status" value="1"/>
</dbReference>
<dbReference type="KEGG" id="psoj:PHYSODRAFT_501448"/>
<dbReference type="RefSeq" id="XP_009527440.1">
    <property type="nucleotide sequence ID" value="XM_009529145.1"/>
</dbReference>
<dbReference type="GO" id="GO:0005634">
    <property type="term" value="C:nucleus"/>
    <property type="evidence" value="ECO:0007669"/>
    <property type="project" value="TreeGrafter"/>
</dbReference>
<feature type="transmembrane region" description="Helical" evidence="6">
    <location>
        <begin position="204"/>
        <end position="225"/>
    </location>
</feature>
<evidence type="ECO:0000256" key="6">
    <source>
        <dbReference type="SAM" id="Phobius"/>
    </source>
</evidence>
<sequence>MQVLRHRYRFTRALSSTLYGSVVVCQETVKSATAASSIVMKQVSLERMASIVRDLPSDGHIPDNPLVEIEVGDLIRNAGGHPNLVHYKDSFIEQQTLHLVMEHCADGDLFDYLGRRRQRTMSCMNALNVLSQVATGLAFLHKHGIAHRDVSLENIMLHHGRCKIGDFGLATRANTASGRRVGKEYYMAPEIVAGETYDPKAADVWSLGIVLFIMLTGSPLVSLASTSVKSFRTLKQAGIKVVMQAWGVAGVSDSALQLLSGMLETDPKKRLTVAQVLEHEALNSDFTTTK</sequence>
<keyword evidence="6" id="KW-1133">Transmembrane helix</keyword>
<evidence type="ECO:0000313" key="8">
    <source>
        <dbReference type="EMBL" id="EGZ18382.1"/>
    </source>
</evidence>
<name>G4ZDP3_PHYSP</name>
<dbReference type="SUPFAM" id="SSF56112">
    <property type="entry name" value="Protein kinase-like (PK-like)"/>
    <property type="match status" value="1"/>
</dbReference>
<feature type="transmembrane region" description="Helical" evidence="6">
    <location>
        <begin position="123"/>
        <end position="141"/>
    </location>
</feature>
<feature type="domain" description="Protein kinase" evidence="7">
    <location>
        <begin position="8"/>
        <end position="282"/>
    </location>
</feature>
<accession>G4ZDP3</accession>
<dbReference type="SMR" id="G4ZDP3"/>
<dbReference type="InterPro" id="IPR011009">
    <property type="entry name" value="Kinase-like_dom_sf"/>
</dbReference>
<dbReference type="OMA" id="HARCEAS"/>
<keyword evidence="5" id="KW-0067">ATP-binding</keyword>